<name>A0A0S3RLY9_PHAAN</name>
<organism evidence="1 2">
    <name type="scientific">Vigna angularis var. angularis</name>
    <dbReference type="NCBI Taxonomy" id="157739"/>
    <lineage>
        <taxon>Eukaryota</taxon>
        <taxon>Viridiplantae</taxon>
        <taxon>Streptophyta</taxon>
        <taxon>Embryophyta</taxon>
        <taxon>Tracheophyta</taxon>
        <taxon>Spermatophyta</taxon>
        <taxon>Magnoliopsida</taxon>
        <taxon>eudicotyledons</taxon>
        <taxon>Gunneridae</taxon>
        <taxon>Pentapetalae</taxon>
        <taxon>rosids</taxon>
        <taxon>fabids</taxon>
        <taxon>Fabales</taxon>
        <taxon>Fabaceae</taxon>
        <taxon>Papilionoideae</taxon>
        <taxon>50 kb inversion clade</taxon>
        <taxon>NPAAA clade</taxon>
        <taxon>indigoferoid/millettioid clade</taxon>
        <taxon>Phaseoleae</taxon>
        <taxon>Vigna</taxon>
    </lineage>
</organism>
<evidence type="ECO:0000313" key="2">
    <source>
        <dbReference type="Proteomes" id="UP000291084"/>
    </source>
</evidence>
<reference evidence="1 2" key="1">
    <citation type="journal article" date="2015" name="Sci. Rep.">
        <title>The power of single molecule real-time sequencing technology in the de novo assembly of a eukaryotic genome.</title>
        <authorList>
            <person name="Sakai H."/>
            <person name="Naito K."/>
            <person name="Ogiso-Tanaka E."/>
            <person name="Takahashi Y."/>
            <person name="Iseki K."/>
            <person name="Muto C."/>
            <person name="Satou K."/>
            <person name="Teruya K."/>
            <person name="Shiroma A."/>
            <person name="Shimoji M."/>
            <person name="Hirano T."/>
            <person name="Itoh T."/>
            <person name="Kaga A."/>
            <person name="Tomooka N."/>
        </authorList>
    </citation>
    <scope>NUCLEOTIDE SEQUENCE [LARGE SCALE GENOMIC DNA]</scope>
    <source>
        <strain evidence="2">cv. Shumari</strain>
    </source>
</reference>
<gene>
    <name evidence="1" type="primary">Vigan.03G126200</name>
    <name evidence="1" type="ORF">VIGAN_03126200</name>
</gene>
<evidence type="ECO:0000313" key="1">
    <source>
        <dbReference type="EMBL" id="BAT81521.1"/>
    </source>
</evidence>
<dbReference type="EMBL" id="AP015036">
    <property type="protein sequence ID" value="BAT81521.1"/>
    <property type="molecule type" value="Genomic_DNA"/>
</dbReference>
<dbReference type="AlphaFoldDB" id="A0A0S3RLY9"/>
<accession>A0A0S3RLY9</accession>
<dbReference type="Proteomes" id="UP000291084">
    <property type="component" value="Chromosome 3"/>
</dbReference>
<keyword evidence="2" id="KW-1185">Reference proteome</keyword>
<protein>
    <submittedName>
        <fullName evidence="1">Uncharacterized protein</fullName>
    </submittedName>
</protein>
<sequence length="103" mass="12058">MYMKLGFRVPFPLFNFSALFSHRLLYLVGADYFHSHSTRSLEAKVFCVVFQYLFHNPLVLGAHWNNYIQFSTEVLIFYVGSAFFRRLDNLGCAIFDCDEPTDL</sequence>
<proteinExistence type="predicted"/>